<accession>A0A0F9TVN4</accession>
<sequence>MKSETVDKLDKNIFSEKNKEVKNEGFKPLILFGNGK</sequence>
<reference evidence="1" key="1">
    <citation type="journal article" date="2015" name="Nature">
        <title>Complex archaea that bridge the gap between prokaryotes and eukaryotes.</title>
        <authorList>
            <person name="Spang A."/>
            <person name="Saw J.H."/>
            <person name="Jorgensen S.L."/>
            <person name="Zaremba-Niedzwiedzka K."/>
            <person name="Martijn J."/>
            <person name="Lind A.E."/>
            <person name="van Eijk R."/>
            <person name="Schleper C."/>
            <person name="Guy L."/>
            <person name="Ettema T.J."/>
        </authorList>
    </citation>
    <scope>NUCLEOTIDE SEQUENCE</scope>
</reference>
<dbReference type="EMBL" id="LAZR01000981">
    <property type="protein sequence ID" value="KKN53236.1"/>
    <property type="molecule type" value="Genomic_DNA"/>
</dbReference>
<evidence type="ECO:0000313" key="1">
    <source>
        <dbReference type="EMBL" id="KKN53236.1"/>
    </source>
</evidence>
<proteinExistence type="predicted"/>
<name>A0A0F9TVN4_9ZZZZ</name>
<dbReference type="AlphaFoldDB" id="A0A0F9TVN4"/>
<protein>
    <submittedName>
        <fullName evidence="1">Uncharacterized protein</fullName>
    </submittedName>
</protein>
<gene>
    <name evidence="1" type="ORF">LCGC14_0604350</name>
</gene>
<organism evidence="1">
    <name type="scientific">marine sediment metagenome</name>
    <dbReference type="NCBI Taxonomy" id="412755"/>
    <lineage>
        <taxon>unclassified sequences</taxon>
        <taxon>metagenomes</taxon>
        <taxon>ecological metagenomes</taxon>
    </lineage>
</organism>
<comment type="caution">
    <text evidence="1">The sequence shown here is derived from an EMBL/GenBank/DDBJ whole genome shotgun (WGS) entry which is preliminary data.</text>
</comment>